<dbReference type="GO" id="GO:0004180">
    <property type="term" value="F:carboxypeptidase activity"/>
    <property type="evidence" value="ECO:0007669"/>
    <property type="project" value="UniProtKB-KW"/>
</dbReference>
<evidence type="ECO:0000256" key="2">
    <source>
        <dbReference type="ARBA" id="ARBA00022645"/>
    </source>
</evidence>
<gene>
    <name evidence="9" type="primary">CPY1</name>
    <name evidence="9" type="ORF">CAAN4_A00518</name>
</gene>
<evidence type="ECO:0000256" key="1">
    <source>
        <dbReference type="ARBA" id="ARBA00009431"/>
    </source>
</evidence>
<evidence type="ECO:0000256" key="6">
    <source>
        <dbReference type="ARBA" id="ARBA00023180"/>
    </source>
</evidence>
<proteinExistence type="inferred from homology"/>
<organism evidence="9 10">
    <name type="scientific">[Candida] anglica</name>
    <dbReference type="NCBI Taxonomy" id="148631"/>
    <lineage>
        <taxon>Eukaryota</taxon>
        <taxon>Fungi</taxon>
        <taxon>Dikarya</taxon>
        <taxon>Ascomycota</taxon>
        <taxon>Saccharomycotina</taxon>
        <taxon>Pichiomycetes</taxon>
        <taxon>Debaryomycetaceae</taxon>
        <taxon>Kurtzmaniella</taxon>
    </lineage>
</organism>
<dbReference type="InterPro" id="IPR029058">
    <property type="entry name" value="AB_hydrolase_fold"/>
</dbReference>
<keyword evidence="4 7" id="KW-0732">Signal</keyword>
<dbReference type="PANTHER" id="PTHR11802:SF113">
    <property type="entry name" value="SERINE CARBOXYPEPTIDASE CTSA-4.1"/>
    <property type="match status" value="1"/>
</dbReference>
<evidence type="ECO:0000256" key="5">
    <source>
        <dbReference type="ARBA" id="ARBA00022801"/>
    </source>
</evidence>
<dbReference type="SUPFAM" id="SSF53474">
    <property type="entry name" value="alpha/beta-Hydrolases"/>
    <property type="match status" value="1"/>
</dbReference>
<feature type="compositionally biased region" description="Polar residues" evidence="8">
    <location>
        <begin position="100"/>
        <end position="115"/>
    </location>
</feature>
<reference evidence="9 10" key="1">
    <citation type="submission" date="2024-01" db="EMBL/GenBank/DDBJ databases">
        <authorList>
            <consortium name="Genoscope - CEA"/>
            <person name="William W."/>
        </authorList>
    </citation>
    <scope>NUCLEOTIDE SEQUENCE [LARGE SCALE GENOMIC DNA]</scope>
    <source>
        <strain evidence="9 10">29B2s-10</strain>
    </source>
</reference>
<dbReference type="PANTHER" id="PTHR11802">
    <property type="entry name" value="SERINE PROTEASE FAMILY S10 SERINE CARBOXYPEPTIDASE"/>
    <property type="match status" value="1"/>
</dbReference>
<evidence type="ECO:0000256" key="3">
    <source>
        <dbReference type="ARBA" id="ARBA00022670"/>
    </source>
</evidence>
<sequence length="563" mass="62964">MKFSTLLGIAVAITSTNAFSLESLKQQFLQNAIVFGDSDKQSSGSSISSSFQDILSQLKLESADTNTLNNPDLLASWESLQNEFSPEFLTKKIDQYRSSKSPVTDFNNAFKNPTKPSEESKDSSVTFESLSNDKYENYSLRVKENHPELLGLDSVKQYTGYLDVVDLDKHFFYWFFESRNDPENDPIILWLNGGPGCSSATGLFFELGPSSINATLQPVYNPYSWNSNASVIFLDQPVGVGYSYTGGEAVKNTATAAKDVFVFLELFFQKFPSFLNNKFHIAGESYAGHYIPSFASEIINNADRSFELSSVLIGNGITDALIQYAHYKPMACGEGGYRQVLTDDQCDEMDRTYPKCALLTELCYNAPSALTCVPANIYCESSMMNAYTSTGLNVYDIRMQCEDDGGNCYKEMDYIDDYLTTEFVKAAVGASNIDIFSSCDETVFRNFLLDGDEMKPFQQYVAELLEYGIPVLLYAGDKDYICNWLGNHAWSDALEYSEHDLFAAKPLQKWITSAGEVGGEVKNHGIFTFLRIYDAGHMVPYDQPENSLDMVNRWVAGDYSFGK</sequence>
<keyword evidence="10" id="KW-1185">Reference proteome</keyword>
<feature type="region of interest" description="Disordered" evidence="8">
    <location>
        <begin position="100"/>
        <end position="126"/>
    </location>
</feature>
<accession>A0ABP0E553</accession>
<keyword evidence="3 7" id="KW-0645">Protease</keyword>
<dbReference type="PROSITE" id="PS00560">
    <property type="entry name" value="CARBOXYPEPT_SER_HIS"/>
    <property type="match status" value="1"/>
</dbReference>
<keyword evidence="5 7" id="KW-0378">Hydrolase</keyword>
<protein>
    <recommendedName>
        <fullName evidence="7">Carboxypeptidase</fullName>
        <ecNumber evidence="7">3.4.16.-</ecNumber>
    </recommendedName>
</protein>
<dbReference type="InterPro" id="IPR033124">
    <property type="entry name" value="Ser_caboxypep_his_AS"/>
</dbReference>
<name>A0ABP0E553_9ASCO</name>
<comment type="similarity">
    <text evidence="1 7">Belongs to the peptidase S10 family.</text>
</comment>
<feature type="chain" id="PRO_5044996951" description="Carboxypeptidase" evidence="7">
    <location>
        <begin position="19"/>
        <end position="563"/>
    </location>
</feature>
<evidence type="ECO:0000256" key="4">
    <source>
        <dbReference type="ARBA" id="ARBA00022729"/>
    </source>
</evidence>
<keyword evidence="6" id="KW-0325">Glycoprotein</keyword>
<evidence type="ECO:0000313" key="10">
    <source>
        <dbReference type="Proteomes" id="UP001497600"/>
    </source>
</evidence>
<keyword evidence="2 7" id="KW-0121">Carboxypeptidase</keyword>
<dbReference type="Proteomes" id="UP001497600">
    <property type="component" value="Chromosome A"/>
</dbReference>
<evidence type="ECO:0000256" key="7">
    <source>
        <dbReference type="RuleBase" id="RU361156"/>
    </source>
</evidence>
<dbReference type="Gene3D" id="1.10.287.410">
    <property type="match status" value="1"/>
</dbReference>
<evidence type="ECO:0000256" key="8">
    <source>
        <dbReference type="SAM" id="MobiDB-lite"/>
    </source>
</evidence>
<dbReference type="InterPro" id="IPR001563">
    <property type="entry name" value="Peptidase_S10"/>
</dbReference>
<dbReference type="Gene3D" id="3.40.50.1820">
    <property type="entry name" value="alpha/beta hydrolase"/>
    <property type="match status" value="1"/>
</dbReference>
<dbReference type="InterPro" id="IPR018202">
    <property type="entry name" value="Ser_caboxypep_ser_AS"/>
</dbReference>
<dbReference type="EMBL" id="OZ004253">
    <property type="protein sequence ID" value="CAK7891885.1"/>
    <property type="molecule type" value="Genomic_DNA"/>
</dbReference>
<feature type="signal peptide" evidence="7">
    <location>
        <begin position="1"/>
        <end position="18"/>
    </location>
</feature>
<dbReference type="PRINTS" id="PR00724">
    <property type="entry name" value="CRBOXYPTASEC"/>
</dbReference>
<dbReference type="PROSITE" id="PS00131">
    <property type="entry name" value="CARBOXYPEPT_SER_SER"/>
    <property type="match status" value="1"/>
</dbReference>
<dbReference type="Pfam" id="PF00450">
    <property type="entry name" value="Peptidase_S10"/>
    <property type="match status" value="1"/>
</dbReference>
<evidence type="ECO:0000313" key="9">
    <source>
        <dbReference type="EMBL" id="CAK7891885.1"/>
    </source>
</evidence>
<dbReference type="EC" id="3.4.16.-" evidence="7"/>